<dbReference type="InterPro" id="IPR039123">
    <property type="entry name" value="PPTC7"/>
</dbReference>
<dbReference type="InterPro" id="IPR036457">
    <property type="entry name" value="PPM-type-like_dom_sf"/>
</dbReference>
<dbReference type="Pfam" id="PF07228">
    <property type="entry name" value="SpoIIE"/>
    <property type="match status" value="1"/>
</dbReference>
<proteinExistence type="predicted"/>
<feature type="domain" description="PPM-type phosphatase" evidence="2">
    <location>
        <begin position="755"/>
        <end position="991"/>
    </location>
</feature>
<sequence>MADLLHSNIPSSSNFSRFSTFSFSLNLSPHPNFSFIRFAPLRRRFSQSSVLAKFSSDSSQFDIVSRTVHSDGTISFKFGDAGEISGSVDNLVAENEAELERESSNLDSVDDEEISDLISTFEVDNSIDLDAAKDEKKIVDDTVAICDSSVDVMIVKNEELCEASEVISNDDKLAYGSDESSNFSVTSSTVEGSVMLVSLEDEIEKVSEVSEASEEMSDSAKLEHGGDASSNIGETSADIEALDVVVSLEDDIEKANEVSEAPEDMSDGDELVLGGDMSSDVRETSSDIKAFDMVVSLEDEIEKVNEVSKASEEMSIADELEHGGDASSNIGETSSDVEALGRVVSLEDEMEKVNEVNEAPEQTSDADELEHDLDASSSIDETSSDIGASDRVVSLEDEMEKANEVMEVSIKMIDGDKLECGGDESLDIGETSLDVEASNLVVSLEDENEDEIVEDEIEEDMVVALEDETEKASVLVMSPSVLVDEDDDSVELMSQELEKEPILDEETSSSSLDDGVALGSSLGFNEVVDAIFPATRQFDDGPLTSDILEETVPEAPGILLVETNQASVDVDMSTRELSVSSAAAASLLSSEVTEAGHTSIARLGDMADTCDILDGAPLVAEASGITSAETKFDSLNTEDVSLDAASLSLSSEVNGAFPPMVSHSVKDQDCSDTSLEAGLDSVPISTVANSFTPAAGSSQDPSEVDDATLGIPLSDGDLSGIYVAAAPVTSGMTSAESSLDSLKEVETSAPAFFISSAAASMADSLEALTGGKDAYFVLENWFGVADGVGQWSLAGVNMGLYAHELMQNCEKLLKSTSAKVTNVKELLQQSAAMTQSIGSARVLVAHVSSQVLHVANIGDSGFVIIRNGTIFMKSSPMVHEFSFPYAIGLGDDSVDDVEEYHIELEDGDVIVTATDGLFDNLYEKEIASIVSKAVEAEMYVQELAELLASKAQEVGKSESARSPFADAAQAAGHPGYSGGKFDHVTVIVSLVRKR</sequence>
<dbReference type="SMART" id="SM00332">
    <property type="entry name" value="PP2Cc"/>
    <property type="match status" value="1"/>
</dbReference>
<accession>A0A0J8B454</accession>
<dbReference type="PANTHER" id="PTHR12320:SF1">
    <property type="entry name" value="PROTEIN PHOSPHATASE PTC7 HOMOLOG"/>
    <property type="match status" value="1"/>
</dbReference>
<dbReference type="EMBL" id="KQ090435">
    <property type="protein sequence ID" value="KMS95776.1"/>
    <property type="molecule type" value="Genomic_DNA"/>
</dbReference>
<evidence type="ECO:0000313" key="3">
    <source>
        <dbReference type="EMBL" id="KMS95776.1"/>
    </source>
</evidence>
<name>A0A0J8B454_BETVV</name>
<dbReference type="OrthoDB" id="60843at2759"/>
<dbReference type="Proteomes" id="UP000035740">
    <property type="component" value="Unassembled WGS sequence"/>
</dbReference>
<dbReference type="SUPFAM" id="SSF81606">
    <property type="entry name" value="PP2C-like"/>
    <property type="match status" value="1"/>
</dbReference>
<dbReference type="PROSITE" id="PS51746">
    <property type="entry name" value="PPM_2"/>
    <property type="match status" value="1"/>
</dbReference>
<dbReference type="SMART" id="SM00331">
    <property type="entry name" value="PP2C_SIG"/>
    <property type="match status" value="1"/>
</dbReference>
<evidence type="ECO:0000313" key="4">
    <source>
        <dbReference type="Proteomes" id="UP000035740"/>
    </source>
</evidence>
<organism evidence="3 4">
    <name type="scientific">Beta vulgaris subsp. vulgaris</name>
    <name type="common">Beet</name>
    <dbReference type="NCBI Taxonomy" id="3555"/>
    <lineage>
        <taxon>Eukaryota</taxon>
        <taxon>Viridiplantae</taxon>
        <taxon>Streptophyta</taxon>
        <taxon>Embryophyta</taxon>
        <taxon>Tracheophyta</taxon>
        <taxon>Spermatophyta</taxon>
        <taxon>Magnoliopsida</taxon>
        <taxon>eudicotyledons</taxon>
        <taxon>Gunneridae</taxon>
        <taxon>Pentapetalae</taxon>
        <taxon>Caryophyllales</taxon>
        <taxon>Chenopodiaceae</taxon>
        <taxon>Betoideae</taxon>
        <taxon>Beta</taxon>
    </lineage>
</organism>
<feature type="region of interest" description="Disordered" evidence="1">
    <location>
        <begin position="207"/>
        <end position="235"/>
    </location>
</feature>
<evidence type="ECO:0000256" key="1">
    <source>
        <dbReference type="SAM" id="MobiDB-lite"/>
    </source>
</evidence>
<dbReference type="InterPro" id="IPR001932">
    <property type="entry name" value="PPM-type_phosphatase-like_dom"/>
</dbReference>
<dbReference type="eggNOG" id="KOG1379">
    <property type="taxonomic scope" value="Eukaryota"/>
</dbReference>
<dbReference type="Gramene" id="KMS95776">
    <property type="protein sequence ID" value="KMS95776"/>
    <property type="gene ID" value="BVRB_005030"/>
</dbReference>
<dbReference type="Gene3D" id="3.60.40.10">
    <property type="entry name" value="PPM-type phosphatase domain"/>
    <property type="match status" value="2"/>
</dbReference>
<keyword evidence="4" id="KW-1185">Reference proteome</keyword>
<evidence type="ECO:0000259" key="2">
    <source>
        <dbReference type="PROSITE" id="PS51746"/>
    </source>
</evidence>
<dbReference type="PANTHER" id="PTHR12320">
    <property type="entry name" value="PROTEIN PHOSPHATASE 2C"/>
    <property type="match status" value="1"/>
</dbReference>
<dbReference type="AlphaFoldDB" id="A0A0J8B454"/>
<dbReference type="GO" id="GO:0009507">
    <property type="term" value="C:chloroplast"/>
    <property type="evidence" value="ECO:0007669"/>
    <property type="project" value="TreeGrafter"/>
</dbReference>
<gene>
    <name evidence="3" type="ORF">BVRB_005030</name>
</gene>
<reference evidence="3 4" key="1">
    <citation type="journal article" date="2014" name="Nature">
        <title>The genome of the recently domesticated crop plant sugar beet (Beta vulgaris).</title>
        <authorList>
            <person name="Dohm J.C."/>
            <person name="Minoche A.E."/>
            <person name="Holtgrawe D."/>
            <person name="Capella-Gutierrez S."/>
            <person name="Zakrzewski F."/>
            <person name="Tafer H."/>
            <person name="Rupp O."/>
            <person name="Sorensen T.R."/>
            <person name="Stracke R."/>
            <person name="Reinhardt R."/>
            <person name="Goesmann A."/>
            <person name="Kraft T."/>
            <person name="Schulz B."/>
            <person name="Stadler P.F."/>
            <person name="Schmidt T."/>
            <person name="Gabaldon T."/>
            <person name="Lehrach H."/>
            <person name="Weisshaar B."/>
            <person name="Himmelbauer H."/>
        </authorList>
    </citation>
    <scope>NUCLEOTIDE SEQUENCE [LARGE SCALE GENOMIC DNA]</scope>
    <source>
        <tissue evidence="3">Taproot</tissue>
    </source>
</reference>
<protein>
    <recommendedName>
        <fullName evidence="2">PPM-type phosphatase domain-containing protein</fullName>
    </recommendedName>
</protein>
<dbReference type="GO" id="GO:0004722">
    <property type="term" value="F:protein serine/threonine phosphatase activity"/>
    <property type="evidence" value="ECO:0007669"/>
    <property type="project" value="TreeGrafter"/>
</dbReference>
<dbReference type="KEGG" id="bvg:104883980"/>